<comment type="caution">
    <text evidence="3">The sequence shown here is derived from an EMBL/GenBank/DDBJ whole genome shotgun (WGS) entry which is preliminary data.</text>
</comment>
<dbReference type="PANTHER" id="PTHR42954:SF2">
    <property type="entry name" value="FE(2+) TRANSPORT PROTEIN A"/>
    <property type="match status" value="1"/>
</dbReference>
<name>A0ABT0N0F3_9GAMM</name>
<evidence type="ECO:0000313" key="4">
    <source>
        <dbReference type="Proteomes" id="UP001203069"/>
    </source>
</evidence>
<gene>
    <name evidence="3" type="ORF">MFP26_23170</name>
</gene>
<evidence type="ECO:0000256" key="1">
    <source>
        <dbReference type="ARBA" id="ARBA00023004"/>
    </source>
</evidence>
<dbReference type="InterPro" id="IPR038157">
    <property type="entry name" value="FeoA_core_dom"/>
</dbReference>
<dbReference type="SMART" id="SM00899">
    <property type="entry name" value="FeoA"/>
    <property type="match status" value="1"/>
</dbReference>
<keyword evidence="1" id="KW-0408">Iron</keyword>
<evidence type="ECO:0000259" key="2">
    <source>
        <dbReference type="SMART" id="SM00899"/>
    </source>
</evidence>
<organism evidence="3 4">
    <name type="scientific">Brenneria tiliae</name>
    <dbReference type="NCBI Taxonomy" id="2914984"/>
    <lineage>
        <taxon>Bacteria</taxon>
        <taxon>Pseudomonadati</taxon>
        <taxon>Pseudomonadota</taxon>
        <taxon>Gammaproteobacteria</taxon>
        <taxon>Enterobacterales</taxon>
        <taxon>Pectobacteriaceae</taxon>
        <taxon>Brenneria</taxon>
    </lineage>
</organism>
<dbReference type="InterPro" id="IPR007167">
    <property type="entry name" value="Fe-transptr_FeoA-like"/>
</dbReference>
<protein>
    <submittedName>
        <fullName evidence="3">Ferrous iron transport protein A</fullName>
    </submittedName>
</protein>
<dbReference type="InterPro" id="IPR052713">
    <property type="entry name" value="FeoA"/>
</dbReference>
<dbReference type="RefSeq" id="WP_249232447.1">
    <property type="nucleotide sequence ID" value="NZ_JAKPBZ010000116.1"/>
</dbReference>
<reference evidence="3 4" key="1">
    <citation type="submission" date="2022-02" db="EMBL/GenBank/DDBJ databases">
        <title>Description of Brenneria tiliae sp. nov. isolated from symptomatic Tilia x moltkei and Tilia x europaea trees in the UK.</title>
        <authorList>
            <person name="Kile H."/>
        </authorList>
    </citation>
    <scope>NUCLEOTIDE SEQUENCE [LARGE SCALE GENOMIC DNA]</scope>
    <source>
        <strain evidence="3 4">MC1SB4.1</strain>
    </source>
</reference>
<accession>A0ABT0N0F3</accession>
<evidence type="ECO:0000313" key="3">
    <source>
        <dbReference type="EMBL" id="MCL2895580.1"/>
    </source>
</evidence>
<feature type="domain" description="Ferrous iron transporter FeoA-like" evidence="2">
    <location>
        <begin position="2"/>
        <end position="75"/>
    </location>
</feature>
<dbReference type="InterPro" id="IPR008988">
    <property type="entry name" value="Transcriptional_repressor_C"/>
</dbReference>
<dbReference type="EMBL" id="JAKPBZ010000116">
    <property type="protein sequence ID" value="MCL2895580.1"/>
    <property type="molecule type" value="Genomic_DNA"/>
</dbReference>
<proteinExistence type="predicted"/>
<dbReference type="SUPFAM" id="SSF50037">
    <property type="entry name" value="C-terminal domain of transcriptional repressors"/>
    <property type="match status" value="1"/>
</dbReference>
<sequence>MMSLDELTVATKWRVIGFQKGSPDYRKRLLALGVTPGVEFAVSRIAPLGDPIELRLRGAAISVRKGEAQILILEKC</sequence>
<dbReference type="Proteomes" id="UP001203069">
    <property type="component" value="Unassembled WGS sequence"/>
</dbReference>
<keyword evidence="4" id="KW-1185">Reference proteome</keyword>
<dbReference type="Gene3D" id="2.30.30.90">
    <property type="match status" value="1"/>
</dbReference>
<dbReference type="PANTHER" id="PTHR42954">
    <property type="entry name" value="FE(2+) TRANSPORT PROTEIN A"/>
    <property type="match status" value="1"/>
</dbReference>
<dbReference type="Pfam" id="PF04023">
    <property type="entry name" value="FeoA"/>
    <property type="match status" value="1"/>
</dbReference>